<dbReference type="PANTHER" id="PTHR35302:SF1">
    <property type="entry name" value="PROTEIN COFACTOR ASSEMBLY OF COMPLEX C SUBUNIT B CCB1, CHLOROPLASTIC"/>
    <property type="match status" value="1"/>
</dbReference>
<dbReference type="AlphaFoldDB" id="A0A2I0ATS1"/>
<evidence type="ECO:0000313" key="4">
    <source>
        <dbReference type="Proteomes" id="UP000236161"/>
    </source>
</evidence>
<dbReference type="EMBL" id="KZ451950">
    <property type="protein sequence ID" value="PKA58927.1"/>
    <property type="molecule type" value="Genomic_DNA"/>
</dbReference>
<sequence length="306" mass="34753">MIKIRYGEQTCRRDHVNLVNTTSHKQGLTSYHGDFALHGLMNIQKDIVHTAVIETTNAIIKELGDELFAVIIDESRDVSNKEQMVMALRFLTLVVHYKEKIKILRKIVTKKLARKGEDLRSGQGDPLLHPQHFTVSSRGETIKFEGMMVPSRGQAALLTICSCISLASVGLILSIAIPEGGNSLFWLMALSPLAGIYYWKGPSKKEEIKVKMLIYQNEQESDILLVYDDGHVEIYSAEKIQMALGDIISHTIFQKILNTLLRLETSYPSVRTFDLAQNIVYNLSNLFDFKHRTLTFEAVFAFKHRE</sequence>
<keyword evidence="1" id="KW-1133">Transmembrane helix</keyword>
<feature type="transmembrane region" description="Helical" evidence="1">
    <location>
        <begin position="155"/>
        <end position="177"/>
    </location>
</feature>
<organism evidence="3 4">
    <name type="scientific">Apostasia shenzhenica</name>
    <dbReference type="NCBI Taxonomy" id="1088818"/>
    <lineage>
        <taxon>Eukaryota</taxon>
        <taxon>Viridiplantae</taxon>
        <taxon>Streptophyta</taxon>
        <taxon>Embryophyta</taxon>
        <taxon>Tracheophyta</taxon>
        <taxon>Spermatophyta</taxon>
        <taxon>Magnoliopsida</taxon>
        <taxon>Liliopsida</taxon>
        <taxon>Asparagales</taxon>
        <taxon>Orchidaceae</taxon>
        <taxon>Apostasioideae</taxon>
        <taxon>Apostasia</taxon>
    </lineage>
</organism>
<gene>
    <name evidence="3" type="ORF">AXF42_Ash001020</name>
</gene>
<dbReference type="InterPro" id="IPR025398">
    <property type="entry name" value="DUF4371"/>
</dbReference>
<accession>A0A2I0ATS1</accession>
<dbReference type="Pfam" id="PF12046">
    <property type="entry name" value="CCB1"/>
    <property type="match status" value="1"/>
</dbReference>
<dbReference type="PANTHER" id="PTHR35302">
    <property type="match status" value="1"/>
</dbReference>
<keyword evidence="1" id="KW-0812">Transmembrane</keyword>
<evidence type="ECO:0000259" key="2">
    <source>
        <dbReference type="Pfam" id="PF14291"/>
    </source>
</evidence>
<feature type="transmembrane region" description="Helical" evidence="1">
    <location>
        <begin position="183"/>
        <end position="199"/>
    </location>
</feature>
<dbReference type="InterPro" id="IPR021919">
    <property type="entry name" value="CCB1"/>
</dbReference>
<evidence type="ECO:0000313" key="3">
    <source>
        <dbReference type="EMBL" id="PKA58927.1"/>
    </source>
</evidence>
<proteinExistence type="predicted"/>
<dbReference type="Pfam" id="PF14291">
    <property type="entry name" value="DUF4371"/>
    <property type="match status" value="1"/>
</dbReference>
<evidence type="ECO:0000256" key="1">
    <source>
        <dbReference type="SAM" id="Phobius"/>
    </source>
</evidence>
<keyword evidence="4" id="KW-1185">Reference proteome</keyword>
<name>A0A2I0ATS1_9ASPA</name>
<dbReference type="STRING" id="1088818.A0A2I0ATS1"/>
<feature type="domain" description="DUF4371" evidence="2">
    <location>
        <begin position="42"/>
        <end position="100"/>
    </location>
</feature>
<protein>
    <recommendedName>
        <fullName evidence="2">DUF4371 domain-containing protein</fullName>
    </recommendedName>
</protein>
<dbReference type="Proteomes" id="UP000236161">
    <property type="component" value="Unassembled WGS sequence"/>
</dbReference>
<keyword evidence="1" id="KW-0472">Membrane</keyword>
<dbReference type="OrthoDB" id="447756at2759"/>
<reference evidence="3 4" key="1">
    <citation type="journal article" date="2017" name="Nature">
        <title>The Apostasia genome and the evolution of orchids.</title>
        <authorList>
            <person name="Zhang G.Q."/>
            <person name="Liu K.W."/>
            <person name="Li Z."/>
            <person name="Lohaus R."/>
            <person name="Hsiao Y.Y."/>
            <person name="Niu S.C."/>
            <person name="Wang J.Y."/>
            <person name="Lin Y.C."/>
            <person name="Xu Q."/>
            <person name="Chen L.J."/>
            <person name="Yoshida K."/>
            <person name="Fujiwara S."/>
            <person name="Wang Z.W."/>
            <person name="Zhang Y.Q."/>
            <person name="Mitsuda N."/>
            <person name="Wang M."/>
            <person name="Liu G.H."/>
            <person name="Pecoraro L."/>
            <person name="Huang H.X."/>
            <person name="Xiao X.J."/>
            <person name="Lin M."/>
            <person name="Wu X.Y."/>
            <person name="Wu W.L."/>
            <person name="Chen Y.Y."/>
            <person name="Chang S.B."/>
            <person name="Sakamoto S."/>
            <person name="Ohme-Takagi M."/>
            <person name="Yagi M."/>
            <person name="Zeng S.J."/>
            <person name="Shen C.Y."/>
            <person name="Yeh C.M."/>
            <person name="Luo Y.B."/>
            <person name="Tsai W.C."/>
            <person name="Van de Peer Y."/>
            <person name="Liu Z.J."/>
        </authorList>
    </citation>
    <scope>NUCLEOTIDE SEQUENCE [LARGE SCALE GENOMIC DNA]</scope>
    <source>
        <strain evidence="4">cv. Shenzhen</strain>
        <tissue evidence="3">Stem</tissue>
    </source>
</reference>